<keyword evidence="2" id="KW-1185">Reference proteome</keyword>
<evidence type="ECO:0008006" key="3">
    <source>
        <dbReference type="Google" id="ProtNLM"/>
    </source>
</evidence>
<reference evidence="2" key="1">
    <citation type="submission" date="2017-04" db="EMBL/GenBank/DDBJ databases">
        <authorList>
            <person name="Varghese N."/>
            <person name="Submissions S."/>
        </authorList>
    </citation>
    <scope>NUCLEOTIDE SEQUENCE [LARGE SCALE GENOMIC DNA]</scope>
    <source>
        <strain evidence="2">DSM 22618</strain>
    </source>
</reference>
<dbReference type="AlphaFoldDB" id="A0A1Y6BCU5"/>
<protein>
    <recommendedName>
        <fullName evidence="3">DUF2322 family protein</fullName>
    </recommendedName>
</protein>
<dbReference type="Pfam" id="PF10084">
    <property type="entry name" value="DUF2322"/>
    <property type="match status" value="1"/>
</dbReference>
<dbReference type="Proteomes" id="UP000192920">
    <property type="component" value="Unassembled WGS sequence"/>
</dbReference>
<evidence type="ECO:0000313" key="2">
    <source>
        <dbReference type="Proteomes" id="UP000192920"/>
    </source>
</evidence>
<accession>A0A1Y6BCU5</accession>
<dbReference type="STRING" id="1123014.SAMN02745746_00478"/>
<sequence>MTTSASFKDILASLPDTAGIAALVLLDEHDEPQARLENQPGTAGSVKVYYALVQRFGHIDRTAAQEGLALYAEHTTDARLNPGKHPNIDRLLAIAEAGAPGLKARLVLQND</sequence>
<dbReference type="EMBL" id="FXAG01000002">
    <property type="protein sequence ID" value="SME98074.1"/>
    <property type="molecule type" value="Genomic_DNA"/>
</dbReference>
<organism evidence="1 2">
    <name type="scientific">Pseudogulbenkiania subflava DSM 22618</name>
    <dbReference type="NCBI Taxonomy" id="1123014"/>
    <lineage>
        <taxon>Bacteria</taxon>
        <taxon>Pseudomonadati</taxon>
        <taxon>Pseudomonadota</taxon>
        <taxon>Betaproteobacteria</taxon>
        <taxon>Neisseriales</taxon>
        <taxon>Chromobacteriaceae</taxon>
        <taxon>Pseudogulbenkiania</taxon>
    </lineage>
</organism>
<proteinExistence type="predicted"/>
<dbReference type="PIRSF" id="PIRSF019302">
    <property type="entry name" value="UCP019302"/>
    <property type="match status" value="1"/>
</dbReference>
<dbReference type="RefSeq" id="WP_085274839.1">
    <property type="nucleotide sequence ID" value="NZ_FXAG01000002.1"/>
</dbReference>
<gene>
    <name evidence="1" type="ORF">SAMN02745746_00478</name>
</gene>
<evidence type="ECO:0000313" key="1">
    <source>
        <dbReference type="EMBL" id="SME98074.1"/>
    </source>
</evidence>
<dbReference type="InterPro" id="IPR016755">
    <property type="entry name" value="UCP019302"/>
</dbReference>
<name>A0A1Y6BCU5_9NEIS</name>